<dbReference type="InterPro" id="IPR054505">
    <property type="entry name" value="Myb_DNA-bind_8"/>
</dbReference>
<dbReference type="AlphaFoldDB" id="A0A9W9PID6"/>
<dbReference type="Pfam" id="PF22980">
    <property type="entry name" value="Myb_DNA-bind_8"/>
    <property type="match status" value="1"/>
</dbReference>
<protein>
    <recommendedName>
        <fullName evidence="2">Myb-like DNA-binding domain-containing protein</fullName>
    </recommendedName>
</protein>
<dbReference type="OrthoDB" id="3944408at2759"/>
<proteinExistence type="predicted"/>
<name>A0A9W9PID6_9EURO</name>
<feature type="compositionally biased region" description="Basic and acidic residues" evidence="1">
    <location>
        <begin position="116"/>
        <end position="138"/>
    </location>
</feature>
<evidence type="ECO:0000313" key="4">
    <source>
        <dbReference type="Proteomes" id="UP001150941"/>
    </source>
</evidence>
<reference evidence="3" key="1">
    <citation type="submission" date="2022-11" db="EMBL/GenBank/DDBJ databases">
        <authorList>
            <person name="Petersen C."/>
        </authorList>
    </citation>
    <scope>NUCLEOTIDE SEQUENCE</scope>
    <source>
        <strain evidence="3">IBT 19713</strain>
    </source>
</reference>
<dbReference type="RefSeq" id="XP_058333897.1">
    <property type="nucleotide sequence ID" value="XM_058470756.1"/>
</dbReference>
<feature type="compositionally biased region" description="Polar residues" evidence="1">
    <location>
        <begin position="106"/>
        <end position="115"/>
    </location>
</feature>
<dbReference type="GeneID" id="83198059"/>
<evidence type="ECO:0000259" key="2">
    <source>
        <dbReference type="Pfam" id="PF22980"/>
    </source>
</evidence>
<evidence type="ECO:0000313" key="3">
    <source>
        <dbReference type="EMBL" id="KAJ5246476.1"/>
    </source>
</evidence>
<feature type="region of interest" description="Disordered" evidence="1">
    <location>
        <begin position="1"/>
        <end position="21"/>
    </location>
</feature>
<reference evidence="3" key="2">
    <citation type="journal article" date="2023" name="IMA Fungus">
        <title>Comparative genomic study of the Penicillium genus elucidates a diverse pangenome and 15 lateral gene transfer events.</title>
        <authorList>
            <person name="Petersen C."/>
            <person name="Sorensen T."/>
            <person name="Nielsen M.R."/>
            <person name="Sondergaard T.E."/>
            <person name="Sorensen J.L."/>
            <person name="Fitzpatrick D.A."/>
            <person name="Frisvad J.C."/>
            <person name="Nielsen K.L."/>
        </authorList>
    </citation>
    <scope>NUCLEOTIDE SEQUENCE</scope>
    <source>
        <strain evidence="3">IBT 19713</strain>
    </source>
</reference>
<dbReference type="EMBL" id="JAPQKS010000002">
    <property type="protein sequence ID" value="KAJ5246476.1"/>
    <property type="molecule type" value="Genomic_DNA"/>
</dbReference>
<organism evidence="3 4">
    <name type="scientific">Penicillium chermesinum</name>
    <dbReference type="NCBI Taxonomy" id="63820"/>
    <lineage>
        <taxon>Eukaryota</taxon>
        <taxon>Fungi</taxon>
        <taxon>Dikarya</taxon>
        <taxon>Ascomycota</taxon>
        <taxon>Pezizomycotina</taxon>
        <taxon>Eurotiomycetes</taxon>
        <taxon>Eurotiomycetidae</taxon>
        <taxon>Eurotiales</taxon>
        <taxon>Aspergillaceae</taxon>
        <taxon>Penicillium</taxon>
    </lineage>
</organism>
<feature type="domain" description="Myb-like DNA-binding" evidence="2">
    <location>
        <begin position="30"/>
        <end position="69"/>
    </location>
</feature>
<feature type="region of interest" description="Disordered" evidence="1">
    <location>
        <begin position="76"/>
        <end position="150"/>
    </location>
</feature>
<sequence length="150" mass="16391">MAPGKKASSHKASGPRVAKSNPRTAFLEGKLTLLWLCFKNKKGPVDWKAVGEAYGITATAAQYRFYRVRDFMKSFAPPEKESDSDGATGDDNGDNEPVTAKINIACQKSLSTTTDPDVHDEHNDEHYNENSTDSDLKEISPGTPKKTTSL</sequence>
<dbReference type="Proteomes" id="UP001150941">
    <property type="component" value="Unassembled WGS sequence"/>
</dbReference>
<accession>A0A9W9PID6</accession>
<comment type="caution">
    <text evidence="3">The sequence shown here is derived from an EMBL/GenBank/DDBJ whole genome shotgun (WGS) entry which is preliminary data.</text>
</comment>
<gene>
    <name evidence="3" type="ORF">N7468_001459</name>
</gene>
<keyword evidence="4" id="KW-1185">Reference proteome</keyword>
<evidence type="ECO:0000256" key="1">
    <source>
        <dbReference type="SAM" id="MobiDB-lite"/>
    </source>
</evidence>